<dbReference type="Proteomes" id="UP000677305">
    <property type="component" value="Chromosome"/>
</dbReference>
<comment type="similarity">
    <text evidence="4 9">Belongs to the SurE nucleotidase family.</text>
</comment>
<protein>
    <recommendedName>
        <fullName evidence="9">5'-nucleotidase SurE</fullName>
        <ecNumber evidence="9">3.1.3.5</ecNumber>
    </recommendedName>
    <alternativeName>
        <fullName evidence="9">Nucleoside 5'-monophosphate phosphohydrolase</fullName>
    </alternativeName>
</protein>
<feature type="binding site" evidence="9">
    <location>
        <position position="96"/>
    </location>
    <ligand>
        <name>a divalent metal cation</name>
        <dbReference type="ChEBI" id="CHEBI:60240"/>
    </ligand>
</feature>
<evidence type="ECO:0000256" key="9">
    <source>
        <dbReference type="HAMAP-Rule" id="MF_00060"/>
    </source>
</evidence>
<sequence length="250" mass="27754">MRLLITNDDGVHAKGIHALCKELEKYHDIIIVAPDDQRSATSHSITIAKPLIVKEVELPDIKSKAYSVSGTPADCVRVATDQIIKDKVDMVVSGINIGYNLGTDILYSGTVSAAVEATLCSVPAIAVSTESSAEDYVYENAAKYIKKVIEVAVSNKLHEDIVLNVNVPPIKDEDIKGIKVCKIGKLQFHHYYKETGKEQENLVYKLEGERVVNHVEETDSYYVDNGYVTVTPLHYDLTNFNILKDVGKWF</sequence>
<dbReference type="RefSeq" id="WP_212692187.1">
    <property type="nucleotide sequence ID" value="NZ_CP058561.1"/>
</dbReference>
<evidence type="ECO:0000256" key="2">
    <source>
        <dbReference type="ARBA" id="ARBA00001946"/>
    </source>
</evidence>
<gene>
    <name evidence="9 11" type="primary">surE</name>
    <name evidence="11" type="ORF">HYG85_02785</name>
</gene>
<dbReference type="GO" id="GO:0004309">
    <property type="term" value="F:exopolyphosphatase activity"/>
    <property type="evidence" value="ECO:0007669"/>
    <property type="project" value="TreeGrafter"/>
</dbReference>
<dbReference type="NCBIfam" id="NF010543">
    <property type="entry name" value="PRK13933.1"/>
    <property type="match status" value="1"/>
</dbReference>
<keyword evidence="8 9" id="KW-0378">Hydrolase</keyword>
<comment type="cofactor">
    <cofactor evidence="9">
        <name>a divalent metal cation</name>
        <dbReference type="ChEBI" id="CHEBI:60240"/>
    </cofactor>
    <text evidence="9">Binds 1 divalent metal cation per subunit.</text>
</comment>
<evidence type="ECO:0000256" key="8">
    <source>
        <dbReference type="ARBA" id="ARBA00022801"/>
    </source>
</evidence>
<dbReference type="GO" id="GO:0046872">
    <property type="term" value="F:metal ion binding"/>
    <property type="evidence" value="ECO:0007669"/>
    <property type="project" value="UniProtKB-UniRule"/>
</dbReference>
<dbReference type="FunFam" id="3.40.1210.10:FF:000001">
    <property type="entry name" value="5'/3'-nucleotidase SurE"/>
    <property type="match status" value="1"/>
</dbReference>
<reference evidence="11 12" key="1">
    <citation type="submission" date="2020-07" db="EMBL/GenBank/DDBJ databases">
        <title>Vallitalea guaymasensis genome.</title>
        <authorList>
            <person name="Postec A."/>
        </authorList>
    </citation>
    <scope>NUCLEOTIDE SEQUENCE [LARGE SCALE GENOMIC DNA]</scope>
    <source>
        <strain evidence="11 12">Ra1766G1</strain>
    </source>
</reference>
<dbReference type="EC" id="3.1.3.5" evidence="9"/>
<organism evidence="11 12">
    <name type="scientific">Vallitalea guaymasensis</name>
    <dbReference type="NCBI Taxonomy" id="1185412"/>
    <lineage>
        <taxon>Bacteria</taxon>
        <taxon>Bacillati</taxon>
        <taxon>Bacillota</taxon>
        <taxon>Clostridia</taxon>
        <taxon>Lachnospirales</taxon>
        <taxon>Vallitaleaceae</taxon>
        <taxon>Vallitalea</taxon>
    </lineage>
</organism>
<evidence type="ECO:0000256" key="6">
    <source>
        <dbReference type="ARBA" id="ARBA00022723"/>
    </source>
</evidence>
<accession>A0A8J8SB21</accession>
<name>A0A8J8SB21_9FIRM</name>
<evidence type="ECO:0000256" key="7">
    <source>
        <dbReference type="ARBA" id="ARBA00022741"/>
    </source>
</evidence>
<evidence type="ECO:0000313" key="12">
    <source>
        <dbReference type="Proteomes" id="UP000677305"/>
    </source>
</evidence>
<evidence type="ECO:0000256" key="5">
    <source>
        <dbReference type="ARBA" id="ARBA00022490"/>
    </source>
</evidence>
<comment type="catalytic activity">
    <reaction evidence="1 9">
        <text>a ribonucleoside 5'-phosphate + H2O = a ribonucleoside + phosphate</text>
        <dbReference type="Rhea" id="RHEA:12484"/>
        <dbReference type="ChEBI" id="CHEBI:15377"/>
        <dbReference type="ChEBI" id="CHEBI:18254"/>
        <dbReference type="ChEBI" id="CHEBI:43474"/>
        <dbReference type="ChEBI" id="CHEBI:58043"/>
        <dbReference type="EC" id="3.1.3.5"/>
    </reaction>
</comment>
<evidence type="ECO:0000313" key="11">
    <source>
        <dbReference type="EMBL" id="QUH27896.1"/>
    </source>
</evidence>
<feature type="binding site" evidence="9">
    <location>
        <position position="39"/>
    </location>
    <ligand>
        <name>a divalent metal cation</name>
        <dbReference type="ChEBI" id="CHEBI:60240"/>
    </ligand>
</feature>
<dbReference type="KEGG" id="vgu:HYG85_02785"/>
<keyword evidence="12" id="KW-1185">Reference proteome</keyword>
<dbReference type="PANTHER" id="PTHR30457:SF12">
    <property type="entry name" value="5'_3'-NUCLEOTIDASE SURE"/>
    <property type="match status" value="1"/>
</dbReference>
<evidence type="ECO:0000256" key="3">
    <source>
        <dbReference type="ARBA" id="ARBA00004496"/>
    </source>
</evidence>
<dbReference type="GO" id="GO:0005737">
    <property type="term" value="C:cytoplasm"/>
    <property type="evidence" value="ECO:0007669"/>
    <property type="project" value="UniProtKB-SubCell"/>
</dbReference>
<keyword evidence="5 9" id="KW-0963">Cytoplasm</keyword>
<dbReference type="Gene3D" id="3.40.1210.10">
    <property type="entry name" value="Survival protein SurE-like phosphatase/nucleotidase"/>
    <property type="match status" value="1"/>
</dbReference>
<feature type="binding site" evidence="9">
    <location>
        <position position="9"/>
    </location>
    <ligand>
        <name>a divalent metal cation</name>
        <dbReference type="ChEBI" id="CHEBI:60240"/>
    </ligand>
</feature>
<dbReference type="GO" id="GO:0000166">
    <property type="term" value="F:nucleotide binding"/>
    <property type="evidence" value="ECO:0007669"/>
    <property type="project" value="UniProtKB-KW"/>
</dbReference>
<feature type="domain" description="Survival protein SurE-like phosphatase/nucleotidase" evidence="10">
    <location>
        <begin position="4"/>
        <end position="188"/>
    </location>
</feature>
<comment type="cofactor">
    <cofactor evidence="2">
        <name>Mg(2+)</name>
        <dbReference type="ChEBI" id="CHEBI:18420"/>
    </cofactor>
</comment>
<dbReference type="InterPro" id="IPR030048">
    <property type="entry name" value="SurE"/>
</dbReference>
<dbReference type="GO" id="GO:0008253">
    <property type="term" value="F:5'-nucleotidase activity"/>
    <property type="evidence" value="ECO:0007669"/>
    <property type="project" value="UniProtKB-UniRule"/>
</dbReference>
<proteinExistence type="inferred from homology"/>
<evidence type="ECO:0000256" key="4">
    <source>
        <dbReference type="ARBA" id="ARBA00011062"/>
    </source>
</evidence>
<comment type="function">
    <text evidence="9">Nucleotidase that shows phosphatase activity on nucleoside 5'-monophosphates.</text>
</comment>
<evidence type="ECO:0000256" key="1">
    <source>
        <dbReference type="ARBA" id="ARBA00000815"/>
    </source>
</evidence>
<dbReference type="AlphaFoldDB" id="A0A8J8SB21"/>
<dbReference type="EMBL" id="CP058561">
    <property type="protein sequence ID" value="QUH27896.1"/>
    <property type="molecule type" value="Genomic_DNA"/>
</dbReference>
<evidence type="ECO:0000259" key="10">
    <source>
        <dbReference type="Pfam" id="PF01975"/>
    </source>
</evidence>
<dbReference type="InterPro" id="IPR002828">
    <property type="entry name" value="SurE-like_Pase/nucleotidase"/>
</dbReference>
<dbReference type="SUPFAM" id="SSF64167">
    <property type="entry name" value="SurE-like"/>
    <property type="match status" value="1"/>
</dbReference>
<keyword evidence="7 9" id="KW-0547">Nucleotide-binding</keyword>
<dbReference type="GO" id="GO:0008254">
    <property type="term" value="F:3'-nucleotidase activity"/>
    <property type="evidence" value="ECO:0007669"/>
    <property type="project" value="TreeGrafter"/>
</dbReference>
<dbReference type="NCBIfam" id="TIGR00087">
    <property type="entry name" value="surE"/>
    <property type="match status" value="1"/>
</dbReference>
<dbReference type="NCBIfam" id="NF001490">
    <property type="entry name" value="PRK00346.1-4"/>
    <property type="match status" value="1"/>
</dbReference>
<keyword evidence="6 9" id="KW-0479">Metal-binding</keyword>
<comment type="subcellular location">
    <subcellularLocation>
        <location evidence="3 9">Cytoplasm</location>
    </subcellularLocation>
</comment>
<dbReference type="HAMAP" id="MF_00060">
    <property type="entry name" value="SurE"/>
    <property type="match status" value="1"/>
</dbReference>
<dbReference type="InterPro" id="IPR036523">
    <property type="entry name" value="SurE-like_sf"/>
</dbReference>
<dbReference type="Pfam" id="PF01975">
    <property type="entry name" value="SurE"/>
    <property type="match status" value="1"/>
</dbReference>
<dbReference type="PANTHER" id="PTHR30457">
    <property type="entry name" value="5'-NUCLEOTIDASE SURE"/>
    <property type="match status" value="1"/>
</dbReference>
<feature type="binding site" evidence="9">
    <location>
        <position position="8"/>
    </location>
    <ligand>
        <name>a divalent metal cation</name>
        <dbReference type="ChEBI" id="CHEBI:60240"/>
    </ligand>
</feature>